<gene>
    <name evidence="2" type="ORF">PR048_010593</name>
</gene>
<comment type="caution">
    <text evidence="2">The sequence shown here is derived from an EMBL/GenBank/DDBJ whole genome shotgun (WGS) entry which is preliminary data.</text>
</comment>
<feature type="region of interest" description="Disordered" evidence="1">
    <location>
        <begin position="1"/>
        <end position="46"/>
    </location>
</feature>
<feature type="region of interest" description="Disordered" evidence="1">
    <location>
        <begin position="691"/>
        <end position="728"/>
    </location>
</feature>
<proteinExistence type="predicted"/>
<sequence>MIRKEETKRPIGELAGRRKEVEIKRLRNPHSSAAGSPETRSRAGLDDAKLAGAVKTQSYELLPSGSPHRRISVAPPSRRLPLVRQLPLPAAENQNMSDNELWFCSLPHGSYNSGRHTENNAGERNRFRCEETMVQFWGPPPQESFTQHLFEFLSFILHNGLRILLDDSLSETHAQCDENTARRFGTSRLETMSHLMCKVASPLSLPRLWVSSADQRKTSTMQTAHSMSRSVSDLISDLKREMYSKHKTGTNKQLPVVNACWEGLKKCAHLTVNSLWVISSAECRSSVLSYGSAAPINHFDPPRGRTPSNPLRARDARKLLPEITGKQNNSGARNISASPPSPNVRVMEENKLVKLYFNKSSMWHGAAVTQWLEYLTLTKSNRARFLAGPLPNFRTCKNVLDEGAGRRVFSRIPYFPSTLAFRRYSFLISLHPHRRAKSLHSIPPYAQLSFAMSLTTLFIQIWVALDGEALRVDEAESEVGMEQLRNGRAGETGDARENPPASSIVGHDSHVEQPGSGSAGNRTQLIYVGAKTYRWRARGKAGEGEGGSAITKKVAVLCSSSGAVCWVPSLFLRYLPCRRAVLPTSAGRQPPQKMTARWLDCSPLDLASRVRFPCGVVPGFSHVVIVPYGATGRRVFSGVSRFSPPPHFRHSGAASIFISLHRPKRYCYNIRAALDIEVLVMRGEYGTPTEWKGGMYPRKPADQRQRPARFPRAKNHGSDPAGTRDRLA</sequence>
<evidence type="ECO:0000256" key="1">
    <source>
        <dbReference type="SAM" id="MobiDB-lite"/>
    </source>
</evidence>
<dbReference type="EMBL" id="JARBHB010000003">
    <property type="protein sequence ID" value="KAJ8891084.1"/>
    <property type="molecule type" value="Genomic_DNA"/>
</dbReference>
<evidence type="ECO:0000313" key="2">
    <source>
        <dbReference type="EMBL" id="KAJ8891084.1"/>
    </source>
</evidence>
<reference evidence="2 3" key="1">
    <citation type="submission" date="2023-02" db="EMBL/GenBank/DDBJ databases">
        <title>LHISI_Scaffold_Assembly.</title>
        <authorList>
            <person name="Stuart O.P."/>
            <person name="Cleave R."/>
            <person name="Magrath M.J.L."/>
            <person name="Mikheyev A.S."/>
        </authorList>
    </citation>
    <scope>NUCLEOTIDE SEQUENCE [LARGE SCALE GENOMIC DNA]</scope>
    <source>
        <strain evidence="2">Daus_M_001</strain>
        <tissue evidence="2">Leg muscle</tissue>
    </source>
</reference>
<organism evidence="2 3">
    <name type="scientific">Dryococelus australis</name>
    <dbReference type="NCBI Taxonomy" id="614101"/>
    <lineage>
        <taxon>Eukaryota</taxon>
        <taxon>Metazoa</taxon>
        <taxon>Ecdysozoa</taxon>
        <taxon>Arthropoda</taxon>
        <taxon>Hexapoda</taxon>
        <taxon>Insecta</taxon>
        <taxon>Pterygota</taxon>
        <taxon>Neoptera</taxon>
        <taxon>Polyneoptera</taxon>
        <taxon>Phasmatodea</taxon>
        <taxon>Verophasmatodea</taxon>
        <taxon>Anareolatae</taxon>
        <taxon>Phasmatidae</taxon>
        <taxon>Eurycanthinae</taxon>
        <taxon>Dryococelus</taxon>
    </lineage>
</organism>
<feature type="region of interest" description="Disordered" evidence="1">
    <location>
        <begin position="481"/>
        <end position="521"/>
    </location>
</feature>
<protein>
    <submittedName>
        <fullName evidence="2">Uncharacterized protein</fullName>
    </submittedName>
</protein>
<feature type="compositionally biased region" description="Basic and acidic residues" evidence="1">
    <location>
        <begin position="1"/>
        <end position="25"/>
    </location>
</feature>
<accession>A0ABQ9I4B6</accession>
<keyword evidence="3" id="KW-1185">Reference proteome</keyword>
<evidence type="ECO:0000313" key="3">
    <source>
        <dbReference type="Proteomes" id="UP001159363"/>
    </source>
</evidence>
<name>A0ABQ9I4B6_9NEOP</name>
<feature type="compositionally biased region" description="Basic residues" evidence="1">
    <location>
        <begin position="706"/>
        <end position="715"/>
    </location>
</feature>
<dbReference type="Proteomes" id="UP001159363">
    <property type="component" value="Chromosome 3"/>
</dbReference>